<proteinExistence type="predicted"/>
<dbReference type="PROSITE" id="PS00198">
    <property type="entry name" value="4FE4S_FER_1"/>
    <property type="match status" value="1"/>
</dbReference>
<name>A0A7V5HXZ8_UNCAE</name>
<dbReference type="GO" id="GO:0051536">
    <property type="term" value="F:iron-sulfur cluster binding"/>
    <property type="evidence" value="ECO:0007669"/>
    <property type="project" value="UniProtKB-KW"/>
</dbReference>
<dbReference type="PROSITE" id="PS51379">
    <property type="entry name" value="4FE4S_FER_2"/>
    <property type="match status" value="1"/>
</dbReference>
<dbReference type="InterPro" id="IPR017896">
    <property type="entry name" value="4Fe4S_Fe-S-bd"/>
</dbReference>
<dbReference type="Proteomes" id="UP000886070">
    <property type="component" value="Unassembled WGS sequence"/>
</dbReference>
<protein>
    <submittedName>
        <fullName evidence="5">Epoxyqueuosine reductase</fullName>
    </submittedName>
</protein>
<comment type="caution">
    <text evidence="5">The sequence shown here is derived from an EMBL/GenBank/DDBJ whole genome shotgun (WGS) entry which is preliminary data.</text>
</comment>
<dbReference type="AlphaFoldDB" id="A0A7V5HXZ8"/>
<evidence type="ECO:0000256" key="2">
    <source>
        <dbReference type="ARBA" id="ARBA00023004"/>
    </source>
</evidence>
<evidence type="ECO:0000259" key="4">
    <source>
        <dbReference type="PROSITE" id="PS51379"/>
    </source>
</evidence>
<accession>A0A7V5HXZ8</accession>
<dbReference type="SUPFAM" id="SSF46548">
    <property type="entry name" value="alpha-helical ferredoxin"/>
    <property type="match status" value="1"/>
</dbReference>
<dbReference type="GO" id="GO:0046872">
    <property type="term" value="F:metal ion binding"/>
    <property type="evidence" value="ECO:0007669"/>
    <property type="project" value="UniProtKB-KW"/>
</dbReference>
<keyword evidence="1" id="KW-0479">Metal-binding</keyword>
<dbReference type="Gene3D" id="3.30.70.3270">
    <property type="match status" value="1"/>
</dbReference>
<feature type="domain" description="4Fe-4S ferredoxin-type" evidence="4">
    <location>
        <begin position="155"/>
        <end position="187"/>
    </location>
</feature>
<organism evidence="5">
    <name type="scientific">Aerophobetes bacterium</name>
    <dbReference type="NCBI Taxonomy" id="2030807"/>
    <lineage>
        <taxon>Bacteria</taxon>
        <taxon>Candidatus Aerophobota</taxon>
    </lineage>
</organism>
<reference evidence="5" key="1">
    <citation type="journal article" date="2020" name="mSystems">
        <title>Genome- and Community-Level Interaction Insights into Carbon Utilization and Element Cycling Functions of Hydrothermarchaeota in Hydrothermal Sediment.</title>
        <authorList>
            <person name="Zhou Z."/>
            <person name="Liu Y."/>
            <person name="Xu W."/>
            <person name="Pan J."/>
            <person name="Luo Z.H."/>
            <person name="Li M."/>
        </authorList>
    </citation>
    <scope>NUCLEOTIDE SEQUENCE [LARGE SCALE GENOMIC DNA]</scope>
    <source>
        <strain evidence="5">HyVt-92</strain>
    </source>
</reference>
<evidence type="ECO:0000313" key="5">
    <source>
        <dbReference type="EMBL" id="HHF97988.1"/>
    </source>
</evidence>
<keyword evidence="3" id="KW-0411">Iron-sulfur</keyword>
<gene>
    <name evidence="5" type="ORF">ENL39_00665</name>
</gene>
<dbReference type="EMBL" id="DRTT01000015">
    <property type="protein sequence ID" value="HHF97988.1"/>
    <property type="molecule type" value="Genomic_DNA"/>
</dbReference>
<evidence type="ECO:0000256" key="3">
    <source>
        <dbReference type="ARBA" id="ARBA00023014"/>
    </source>
</evidence>
<dbReference type="PANTHER" id="PTHR42827:SF1">
    <property type="entry name" value="IRON-SULFUR CLUSTER-BINDING PROTEIN"/>
    <property type="match status" value="1"/>
</dbReference>
<evidence type="ECO:0000256" key="1">
    <source>
        <dbReference type="ARBA" id="ARBA00022723"/>
    </source>
</evidence>
<dbReference type="PANTHER" id="PTHR42827">
    <property type="entry name" value="IRON-SULFUR CLUSTER-BINDING PROTEIN-RELATED"/>
    <property type="match status" value="1"/>
</dbReference>
<sequence>MEEENYSLLKDVALSCGISLFGVCRIDSFKEKIMGISPEVIESLPFAISLAFRLSDKVIEDIKDHPTQLYLHHYRQVNYLLDRVALLIADNIQKRGYDALPIPASQVIDWENQKGHLSHKLVAQEAGLGWIGRNNLLVTPEWGARVRLVTVLTNLPLKTDRRLKKDCDSCKACIKVCPAQAIKEKKEEFDHIACFETMKKFRKEYNISHYICGICVKACKGQIKH</sequence>
<dbReference type="InterPro" id="IPR017900">
    <property type="entry name" value="4Fe4S_Fe_S_CS"/>
</dbReference>
<keyword evidence="2" id="KW-0408">Iron</keyword>